<evidence type="ECO:0000313" key="3">
    <source>
        <dbReference type="Proteomes" id="UP001222027"/>
    </source>
</evidence>
<dbReference type="EMBL" id="JAQQAF010000006">
    <property type="protein sequence ID" value="KAJ8479814.1"/>
    <property type="molecule type" value="Genomic_DNA"/>
</dbReference>
<accession>A0AAV8QX15</accession>
<reference evidence="2 3" key="1">
    <citation type="submission" date="2022-12" db="EMBL/GenBank/DDBJ databases">
        <title>Chromosome-scale assembly of the Ensete ventricosum genome.</title>
        <authorList>
            <person name="Dussert Y."/>
            <person name="Stocks J."/>
            <person name="Wendawek A."/>
            <person name="Woldeyes F."/>
            <person name="Nichols R.A."/>
            <person name="Borrell J.S."/>
        </authorList>
    </citation>
    <scope>NUCLEOTIDE SEQUENCE [LARGE SCALE GENOMIC DNA]</scope>
    <source>
        <strain evidence="3">cv. Maze</strain>
        <tissue evidence="2">Seeds</tissue>
    </source>
</reference>
<protein>
    <submittedName>
        <fullName evidence="2">Uncharacterized protein</fullName>
    </submittedName>
</protein>
<evidence type="ECO:0000313" key="2">
    <source>
        <dbReference type="EMBL" id="KAJ8479814.1"/>
    </source>
</evidence>
<dbReference type="AlphaFoldDB" id="A0AAV8QX15"/>
<feature type="compositionally biased region" description="Basic and acidic residues" evidence="1">
    <location>
        <begin position="15"/>
        <end position="27"/>
    </location>
</feature>
<feature type="region of interest" description="Disordered" evidence="1">
    <location>
        <begin position="1"/>
        <end position="31"/>
    </location>
</feature>
<keyword evidence="3" id="KW-1185">Reference proteome</keyword>
<sequence length="116" mass="13424">MLREGALPTEVPLSELKEATRGSGSERLEEEGELDGILNRVEEAIELCKKARRKDDPRDFRLLVAQIRVMKRKHDDSHWLFVPKGQPYAQYCDDNMIAIKAFGQMDECRRKTALKH</sequence>
<proteinExistence type="predicted"/>
<dbReference type="Proteomes" id="UP001222027">
    <property type="component" value="Unassembled WGS sequence"/>
</dbReference>
<organism evidence="2 3">
    <name type="scientific">Ensete ventricosum</name>
    <name type="common">Abyssinian banana</name>
    <name type="synonym">Musa ensete</name>
    <dbReference type="NCBI Taxonomy" id="4639"/>
    <lineage>
        <taxon>Eukaryota</taxon>
        <taxon>Viridiplantae</taxon>
        <taxon>Streptophyta</taxon>
        <taxon>Embryophyta</taxon>
        <taxon>Tracheophyta</taxon>
        <taxon>Spermatophyta</taxon>
        <taxon>Magnoliopsida</taxon>
        <taxon>Liliopsida</taxon>
        <taxon>Zingiberales</taxon>
        <taxon>Musaceae</taxon>
        <taxon>Ensete</taxon>
    </lineage>
</organism>
<evidence type="ECO:0000256" key="1">
    <source>
        <dbReference type="SAM" id="MobiDB-lite"/>
    </source>
</evidence>
<gene>
    <name evidence="2" type="ORF">OPV22_023541</name>
</gene>
<comment type="caution">
    <text evidence="2">The sequence shown here is derived from an EMBL/GenBank/DDBJ whole genome shotgun (WGS) entry which is preliminary data.</text>
</comment>
<name>A0AAV8QX15_ENSVE</name>